<feature type="transmembrane region" description="Helical" evidence="5">
    <location>
        <begin position="250"/>
        <end position="268"/>
    </location>
</feature>
<feature type="transmembrane region" description="Helical" evidence="5">
    <location>
        <begin position="60"/>
        <end position="81"/>
    </location>
</feature>
<evidence type="ECO:0000256" key="1">
    <source>
        <dbReference type="ARBA" id="ARBA00004141"/>
    </source>
</evidence>
<comment type="subcellular location">
    <subcellularLocation>
        <location evidence="1">Membrane</location>
        <topology evidence="1">Multi-pass membrane protein</topology>
    </subcellularLocation>
</comment>
<dbReference type="PANTHER" id="PTHR11040">
    <property type="entry name" value="ZINC/IRON TRANSPORTER"/>
    <property type="match status" value="1"/>
</dbReference>
<keyword evidence="3 5" id="KW-1133">Transmembrane helix</keyword>
<keyword evidence="4 5" id="KW-0472">Membrane</keyword>
<dbReference type="EMBL" id="JAULSO010000002">
    <property type="protein sequence ID" value="KAK3688927.1"/>
    <property type="molecule type" value="Genomic_DNA"/>
</dbReference>
<dbReference type="PANTHER" id="PTHR11040:SF55">
    <property type="entry name" value="MEMBRANE ZINC ION TRANSPORTER, PUTATIVE (AFU_ORTHOLOGUE AFUA_6G00470)-RELATED"/>
    <property type="match status" value="1"/>
</dbReference>
<accession>A0AAE0XAT5</accession>
<feature type="transmembrane region" description="Helical" evidence="5">
    <location>
        <begin position="289"/>
        <end position="310"/>
    </location>
</feature>
<dbReference type="Pfam" id="PF02535">
    <property type="entry name" value="Zip"/>
    <property type="match status" value="1"/>
</dbReference>
<feature type="non-terminal residue" evidence="6">
    <location>
        <position position="380"/>
    </location>
</feature>
<reference evidence="6" key="1">
    <citation type="journal article" date="2023" name="Mol. Phylogenet. Evol.">
        <title>Genome-scale phylogeny and comparative genomics of the fungal order Sordariales.</title>
        <authorList>
            <person name="Hensen N."/>
            <person name="Bonometti L."/>
            <person name="Westerberg I."/>
            <person name="Brannstrom I.O."/>
            <person name="Guillou S."/>
            <person name="Cros-Aarteil S."/>
            <person name="Calhoun S."/>
            <person name="Haridas S."/>
            <person name="Kuo A."/>
            <person name="Mondo S."/>
            <person name="Pangilinan J."/>
            <person name="Riley R."/>
            <person name="LaButti K."/>
            <person name="Andreopoulos B."/>
            <person name="Lipzen A."/>
            <person name="Chen C."/>
            <person name="Yan M."/>
            <person name="Daum C."/>
            <person name="Ng V."/>
            <person name="Clum A."/>
            <person name="Steindorff A."/>
            <person name="Ohm R.A."/>
            <person name="Martin F."/>
            <person name="Silar P."/>
            <person name="Natvig D.O."/>
            <person name="Lalanne C."/>
            <person name="Gautier V."/>
            <person name="Ament-Velasquez S.L."/>
            <person name="Kruys A."/>
            <person name="Hutchinson M.I."/>
            <person name="Powell A.J."/>
            <person name="Barry K."/>
            <person name="Miller A.N."/>
            <person name="Grigoriev I.V."/>
            <person name="Debuchy R."/>
            <person name="Gladieux P."/>
            <person name="Hiltunen Thoren M."/>
            <person name="Johannesson H."/>
        </authorList>
    </citation>
    <scope>NUCLEOTIDE SEQUENCE</scope>
    <source>
        <strain evidence="6">CBS 314.62</strain>
    </source>
</reference>
<evidence type="ECO:0000256" key="3">
    <source>
        <dbReference type="ARBA" id="ARBA00022989"/>
    </source>
</evidence>
<gene>
    <name evidence="6" type="ORF">B0T22DRAFT_512851</name>
</gene>
<name>A0AAE0XAT5_9PEZI</name>
<keyword evidence="7" id="KW-1185">Reference proteome</keyword>
<feature type="transmembrane region" description="Helical" evidence="5">
    <location>
        <begin position="225"/>
        <end position="244"/>
    </location>
</feature>
<evidence type="ECO:0000256" key="5">
    <source>
        <dbReference type="SAM" id="Phobius"/>
    </source>
</evidence>
<dbReference type="InterPro" id="IPR003689">
    <property type="entry name" value="ZIP"/>
</dbReference>
<sequence length="380" mass="40826">LRKRDVSTCAASGLTEVDSSHYNTGLHVGALFAILLVSTAACSLPLLASWFPRMRLSSGFFFGVRHFGTGVLLATAFVHLLPNGFILLGSPCLGEFWTTKYNAMPGAIALGAMFFVVVFEMIFHPARRIRPVGVGNQSPAMQLGSGDAEATMVAGEISDRIAGQVSHAGCHREAPEGQDVVDGKQIMSRATPGPTDDEEAGIGHRVASFAMTREQKQRKERLQCILLELGILFHSVFIGMTLSVSLGNEFVVLLIAIGFHQTFEGLALGSRIATVDWPSENSWQPWVMALAYGCTTPVGQAIGLATHTLYSPESETGLILVGVMNAISAGLLTFASLVELLSEDFLSDKSWQTLRGRSRVYACLLVFLGALFMSLVGAWA</sequence>
<feature type="transmembrane region" description="Helical" evidence="5">
    <location>
        <begin position="359"/>
        <end position="379"/>
    </location>
</feature>
<protein>
    <submittedName>
        <fullName evidence="6">Zinc/iron permease</fullName>
    </submittedName>
</protein>
<dbReference type="GO" id="GO:0005385">
    <property type="term" value="F:zinc ion transmembrane transporter activity"/>
    <property type="evidence" value="ECO:0007669"/>
    <property type="project" value="TreeGrafter"/>
</dbReference>
<dbReference type="Proteomes" id="UP001270362">
    <property type="component" value="Unassembled WGS sequence"/>
</dbReference>
<feature type="transmembrane region" description="Helical" evidence="5">
    <location>
        <begin position="26"/>
        <end position="48"/>
    </location>
</feature>
<proteinExistence type="predicted"/>
<evidence type="ECO:0000313" key="7">
    <source>
        <dbReference type="Proteomes" id="UP001270362"/>
    </source>
</evidence>
<evidence type="ECO:0000256" key="4">
    <source>
        <dbReference type="ARBA" id="ARBA00023136"/>
    </source>
</evidence>
<dbReference type="AlphaFoldDB" id="A0AAE0XAT5"/>
<keyword evidence="2 5" id="KW-0812">Transmembrane</keyword>
<dbReference type="GO" id="GO:0005886">
    <property type="term" value="C:plasma membrane"/>
    <property type="evidence" value="ECO:0007669"/>
    <property type="project" value="TreeGrafter"/>
</dbReference>
<feature type="transmembrane region" description="Helical" evidence="5">
    <location>
        <begin position="316"/>
        <end position="338"/>
    </location>
</feature>
<comment type="caution">
    <text evidence="6">The sequence shown here is derived from an EMBL/GenBank/DDBJ whole genome shotgun (WGS) entry which is preliminary data.</text>
</comment>
<evidence type="ECO:0000256" key="2">
    <source>
        <dbReference type="ARBA" id="ARBA00022692"/>
    </source>
</evidence>
<reference evidence="6" key="2">
    <citation type="submission" date="2023-06" db="EMBL/GenBank/DDBJ databases">
        <authorList>
            <consortium name="Lawrence Berkeley National Laboratory"/>
            <person name="Haridas S."/>
            <person name="Hensen N."/>
            <person name="Bonometti L."/>
            <person name="Westerberg I."/>
            <person name="Brannstrom I.O."/>
            <person name="Guillou S."/>
            <person name="Cros-Aarteil S."/>
            <person name="Calhoun S."/>
            <person name="Kuo A."/>
            <person name="Mondo S."/>
            <person name="Pangilinan J."/>
            <person name="Riley R."/>
            <person name="Labutti K."/>
            <person name="Andreopoulos B."/>
            <person name="Lipzen A."/>
            <person name="Chen C."/>
            <person name="Yanf M."/>
            <person name="Daum C."/>
            <person name="Ng V."/>
            <person name="Clum A."/>
            <person name="Steindorff A."/>
            <person name="Ohm R."/>
            <person name="Martin F."/>
            <person name="Silar P."/>
            <person name="Natvig D."/>
            <person name="Lalanne C."/>
            <person name="Gautier V."/>
            <person name="Ament-Velasquez S.L."/>
            <person name="Kruys A."/>
            <person name="Hutchinson M.I."/>
            <person name="Powell A.J."/>
            <person name="Barry K."/>
            <person name="Miller A.N."/>
            <person name="Grigoriev I.V."/>
            <person name="Debuchy R."/>
            <person name="Gladieux P."/>
            <person name="Thoren M.H."/>
            <person name="Johannesson H."/>
        </authorList>
    </citation>
    <scope>NUCLEOTIDE SEQUENCE</scope>
    <source>
        <strain evidence="6">CBS 314.62</strain>
    </source>
</reference>
<feature type="transmembrane region" description="Helical" evidence="5">
    <location>
        <begin position="101"/>
        <end position="123"/>
    </location>
</feature>
<organism evidence="6 7">
    <name type="scientific">Podospora appendiculata</name>
    <dbReference type="NCBI Taxonomy" id="314037"/>
    <lineage>
        <taxon>Eukaryota</taxon>
        <taxon>Fungi</taxon>
        <taxon>Dikarya</taxon>
        <taxon>Ascomycota</taxon>
        <taxon>Pezizomycotina</taxon>
        <taxon>Sordariomycetes</taxon>
        <taxon>Sordariomycetidae</taxon>
        <taxon>Sordariales</taxon>
        <taxon>Podosporaceae</taxon>
        <taxon>Podospora</taxon>
    </lineage>
</organism>
<evidence type="ECO:0000313" key="6">
    <source>
        <dbReference type="EMBL" id="KAK3688927.1"/>
    </source>
</evidence>